<dbReference type="SUPFAM" id="SSF52743">
    <property type="entry name" value="Subtilisin-like"/>
    <property type="match status" value="1"/>
</dbReference>
<sequence length="1204" mass="133192">MNNLRSPVVDNDESSESDEELPVGEDEDEQEQEQASAPDYPINKALEDFVDEVAPKIELEWANDADGIFSRHPALQQTSETTGKTVLHLLITAWEKNARNKRPRGWIRKAFVNIFKRYPELVKVRDRDERGQVDQGQTVLYSAIADGGTIRIVDIIFSKSKKADPQDPVSQAISVMCRGENALHLALRSTPDIVSPAVLKRMVKRATDSAVAAADKAGFTPLHYAADYARSSEEQYGIVKALLKTGETRSLIKRGKAVLDLVTHRDELSVYQYHVKTRENYHESTNGFKSGQQPSSKAEKDLTALKKEQELRKLQDRQEEIKRRQEREQQERDRREKERTEVDQTENEERDKRGRNNTRPEKASSALPTHNRDDARNREDGGRNQVPGMKGPPSGVPRDDPRGQGGGKDGPGKDGPKEGPGKDGPKEGPGRGRDPRLDQRAGGAPRDESQRARDIRDADVRSPLKTTTTQKFPKDFKAADDGEQEETAEQRKARRDKWSDEMQREIKLQYMRTRSHHQSVKFLHGKNPNDIQISFEYSGLALEADALGFRESFDGVVFEDVLKYVAFPAVRVKDWAERPEKYAGLQKARGRYDMLFFFHWLREVKKVKRILKVIVEDCEQPSHSDEAIELCLEDFHVETLDWSKPDLDPDTARKASSGLGEVVLHWTGNNALLRSWSDPEIRNQLPNLSMINLIVDSTLETSERTKMYIEEFEKRLKTPYAAFVPVKAALEDAAPTPTEDAVEKKAAQDRAMMPPPPAPNTGIRRTTTEVFVNLNSQADGDAPTPQANPPAAPAPPAEANVPKPLRPVQVKAGEGLSLRRNHGGPGILSGADTANLSTPPHRWLDATDAFAEQVANVWRKIVQERTKAAKTAIDAVVTSRGSISPSDRAAVEAAKGPPAEIIVAVIDDGVDTTVEQLSRRVLTGRTFSYDEERDRVRPWYVSENNHGTIMASMIVRVCPMAKIYPIRLSTGRNGTIDPSSAPAAIEAALDRGADIISMSWTVSPPTAQSPHKAAFDAALKRAVDSNVLMFCSAKDSGHVSDQYYPAGYNPDSFIKVGASSPTGLPYDWAGPLNRLDFLFPGVEVVQQHGGGHPAGISKLTVETGSSVATALGAGLAALVMSCARVALIAGQVGLTAADVEKLKRRDVMVEAIARFGRSTSDKTDGKFIEVWKKLDLRTKTISRDSKNGRLAVAQLARDLVNIST</sequence>
<evidence type="ECO:0000313" key="10">
    <source>
        <dbReference type="Proteomes" id="UP001175000"/>
    </source>
</evidence>
<dbReference type="Proteomes" id="UP001175000">
    <property type="component" value="Unassembled WGS sequence"/>
</dbReference>
<dbReference type="PROSITE" id="PS51892">
    <property type="entry name" value="SUBTILASE"/>
    <property type="match status" value="1"/>
</dbReference>
<dbReference type="PROSITE" id="PS50088">
    <property type="entry name" value="ANK_REPEAT"/>
    <property type="match status" value="1"/>
</dbReference>
<evidence type="ECO:0000313" key="9">
    <source>
        <dbReference type="EMBL" id="KAK0632448.1"/>
    </source>
</evidence>
<dbReference type="PRINTS" id="PR00723">
    <property type="entry name" value="SUBTILISIN"/>
</dbReference>
<feature type="compositionally biased region" description="Basic and acidic residues" evidence="7">
    <location>
        <begin position="410"/>
        <end position="462"/>
    </location>
</feature>
<dbReference type="PANTHER" id="PTHR43399:SF4">
    <property type="entry name" value="CELL WALL-ASSOCIATED PROTEASE"/>
    <property type="match status" value="1"/>
</dbReference>
<evidence type="ECO:0000256" key="5">
    <source>
        <dbReference type="PROSITE-ProRule" id="PRU00023"/>
    </source>
</evidence>
<feature type="compositionally biased region" description="Basic and acidic residues" evidence="7">
    <location>
        <begin position="370"/>
        <end position="382"/>
    </location>
</feature>
<feature type="active site" description="Charge relay system" evidence="6">
    <location>
        <position position="907"/>
    </location>
</feature>
<dbReference type="CDD" id="cd07491">
    <property type="entry name" value="Peptidases_S8_7"/>
    <property type="match status" value="1"/>
</dbReference>
<dbReference type="Pfam" id="PF00082">
    <property type="entry name" value="Peptidase_S8"/>
    <property type="match status" value="1"/>
</dbReference>
<dbReference type="AlphaFoldDB" id="A0AA39XEF1"/>
<gene>
    <name evidence="9" type="ORF">B0T14DRAFT_490811</name>
</gene>
<feature type="compositionally biased region" description="Basic and acidic residues" evidence="7">
    <location>
        <begin position="488"/>
        <end position="500"/>
    </location>
</feature>
<feature type="compositionally biased region" description="Acidic residues" evidence="7">
    <location>
        <begin position="10"/>
        <end position="32"/>
    </location>
</feature>
<dbReference type="EMBL" id="JAULSU010000001">
    <property type="protein sequence ID" value="KAK0632448.1"/>
    <property type="molecule type" value="Genomic_DNA"/>
</dbReference>
<evidence type="ECO:0000256" key="1">
    <source>
        <dbReference type="ARBA" id="ARBA00011073"/>
    </source>
</evidence>
<evidence type="ECO:0000256" key="4">
    <source>
        <dbReference type="ARBA" id="ARBA00022825"/>
    </source>
</evidence>
<feature type="domain" description="Peptidase S8/S53" evidence="8">
    <location>
        <begin position="900"/>
        <end position="1123"/>
    </location>
</feature>
<evidence type="ECO:0000256" key="2">
    <source>
        <dbReference type="ARBA" id="ARBA00022670"/>
    </source>
</evidence>
<dbReference type="Gene3D" id="3.40.50.200">
    <property type="entry name" value="Peptidase S8/S53 domain"/>
    <property type="match status" value="1"/>
</dbReference>
<feature type="compositionally biased region" description="Basic and acidic residues" evidence="7">
    <location>
        <begin position="311"/>
        <end position="362"/>
    </location>
</feature>
<feature type="active site" description="Charge relay system" evidence="6">
    <location>
        <position position="1106"/>
    </location>
</feature>
<name>A0AA39XEF1_9PEZI</name>
<keyword evidence="3 6" id="KW-0378">Hydrolase</keyword>
<feature type="region of interest" description="Disordered" evidence="7">
    <location>
        <begin position="733"/>
        <end position="763"/>
    </location>
</feature>
<dbReference type="InterPro" id="IPR015500">
    <property type="entry name" value="Peptidase_S8_subtilisin-rel"/>
</dbReference>
<dbReference type="InterPro" id="IPR000209">
    <property type="entry name" value="Peptidase_S8/S53_dom"/>
</dbReference>
<keyword evidence="10" id="KW-1185">Reference proteome</keyword>
<comment type="similarity">
    <text evidence="1 6">Belongs to the peptidase S8 family.</text>
</comment>
<comment type="caution">
    <text evidence="9">The sequence shown here is derived from an EMBL/GenBank/DDBJ whole genome shotgun (WGS) entry which is preliminary data.</text>
</comment>
<dbReference type="InterPro" id="IPR036770">
    <property type="entry name" value="Ankyrin_rpt-contain_sf"/>
</dbReference>
<feature type="active site" description="Charge relay system" evidence="6">
    <location>
        <position position="946"/>
    </location>
</feature>
<evidence type="ECO:0000259" key="8">
    <source>
        <dbReference type="Pfam" id="PF00082"/>
    </source>
</evidence>
<feature type="region of interest" description="Disordered" evidence="7">
    <location>
        <begin position="1"/>
        <end position="42"/>
    </location>
</feature>
<reference evidence="9" key="1">
    <citation type="submission" date="2023-06" db="EMBL/GenBank/DDBJ databases">
        <title>Genome-scale phylogeny and comparative genomics of the fungal order Sordariales.</title>
        <authorList>
            <consortium name="Lawrence Berkeley National Laboratory"/>
            <person name="Hensen N."/>
            <person name="Bonometti L."/>
            <person name="Westerberg I."/>
            <person name="Brannstrom I.O."/>
            <person name="Guillou S."/>
            <person name="Cros-Aarteil S."/>
            <person name="Calhoun S."/>
            <person name="Haridas S."/>
            <person name="Kuo A."/>
            <person name="Mondo S."/>
            <person name="Pangilinan J."/>
            <person name="Riley R."/>
            <person name="Labutti K."/>
            <person name="Andreopoulos B."/>
            <person name="Lipzen A."/>
            <person name="Chen C."/>
            <person name="Yanf M."/>
            <person name="Daum C."/>
            <person name="Ng V."/>
            <person name="Clum A."/>
            <person name="Steindorff A."/>
            <person name="Ohm R."/>
            <person name="Martin F."/>
            <person name="Silar P."/>
            <person name="Natvig D."/>
            <person name="Lalanne C."/>
            <person name="Gautier V."/>
            <person name="Ament-Velasquez S.L."/>
            <person name="Kruys A."/>
            <person name="Hutchinson M.I."/>
            <person name="Powell A.J."/>
            <person name="Barry K."/>
            <person name="Miller A.N."/>
            <person name="Grigoriev I.V."/>
            <person name="Debuchy R."/>
            <person name="Gladieux P."/>
            <person name="Thoren M.H."/>
            <person name="Johannesson H."/>
        </authorList>
    </citation>
    <scope>NUCLEOTIDE SEQUENCE</scope>
    <source>
        <strain evidence="9">CBS 606.72</strain>
    </source>
</reference>
<evidence type="ECO:0000256" key="3">
    <source>
        <dbReference type="ARBA" id="ARBA00022801"/>
    </source>
</evidence>
<dbReference type="InterPro" id="IPR036852">
    <property type="entry name" value="Peptidase_S8/S53_dom_sf"/>
</dbReference>
<feature type="region of interest" description="Disordered" evidence="7">
    <location>
        <begin position="311"/>
        <end position="500"/>
    </location>
</feature>
<dbReference type="PANTHER" id="PTHR43399">
    <property type="entry name" value="SUBTILISIN-RELATED"/>
    <property type="match status" value="1"/>
</dbReference>
<dbReference type="SMART" id="SM00248">
    <property type="entry name" value="ANK"/>
    <property type="match status" value="3"/>
</dbReference>
<feature type="repeat" description="ANK" evidence="5">
    <location>
        <begin position="217"/>
        <end position="254"/>
    </location>
</feature>
<accession>A0AA39XEF1</accession>
<keyword evidence="2 6" id="KW-0645">Protease</keyword>
<dbReference type="GO" id="GO:0004252">
    <property type="term" value="F:serine-type endopeptidase activity"/>
    <property type="evidence" value="ECO:0007669"/>
    <property type="project" value="UniProtKB-UniRule"/>
</dbReference>
<dbReference type="InterPro" id="IPR051048">
    <property type="entry name" value="Peptidase_S8/S53_subtilisin"/>
</dbReference>
<dbReference type="GO" id="GO:0006508">
    <property type="term" value="P:proteolysis"/>
    <property type="evidence" value="ECO:0007669"/>
    <property type="project" value="UniProtKB-KW"/>
</dbReference>
<dbReference type="InterPro" id="IPR002110">
    <property type="entry name" value="Ankyrin_rpt"/>
</dbReference>
<evidence type="ECO:0000256" key="7">
    <source>
        <dbReference type="SAM" id="MobiDB-lite"/>
    </source>
</evidence>
<evidence type="ECO:0000256" key="6">
    <source>
        <dbReference type="PROSITE-ProRule" id="PRU01240"/>
    </source>
</evidence>
<feature type="compositionally biased region" description="Pro residues" evidence="7">
    <location>
        <begin position="786"/>
        <end position="796"/>
    </location>
</feature>
<keyword evidence="5" id="KW-0040">ANK repeat</keyword>
<dbReference type="PROSITE" id="PS50297">
    <property type="entry name" value="ANK_REP_REGION"/>
    <property type="match status" value="1"/>
</dbReference>
<organism evidence="9 10">
    <name type="scientific">Immersiella caudata</name>
    <dbReference type="NCBI Taxonomy" id="314043"/>
    <lineage>
        <taxon>Eukaryota</taxon>
        <taxon>Fungi</taxon>
        <taxon>Dikarya</taxon>
        <taxon>Ascomycota</taxon>
        <taxon>Pezizomycotina</taxon>
        <taxon>Sordariomycetes</taxon>
        <taxon>Sordariomycetidae</taxon>
        <taxon>Sordariales</taxon>
        <taxon>Lasiosphaeriaceae</taxon>
        <taxon>Immersiella</taxon>
    </lineage>
</organism>
<protein>
    <recommendedName>
        <fullName evidence="8">Peptidase S8/S53 domain-containing protein</fullName>
    </recommendedName>
</protein>
<dbReference type="Gene3D" id="1.25.40.20">
    <property type="entry name" value="Ankyrin repeat-containing domain"/>
    <property type="match status" value="1"/>
</dbReference>
<dbReference type="Pfam" id="PF00023">
    <property type="entry name" value="Ank"/>
    <property type="match status" value="1"/>
</dbReference>
<keyword evidence="4 6" id="KW-0720">Serine protease</keyword>
<feature type="region of interest" description="Disordered" evidence="7">
    <location>
        <begin position="776"/>
        <end position="802"/>
    </location>
</feature>
<proteinExistence type="inferred from homology"/>